<name>A0A514BRN0_9GAMM</name>
<evidence type="ECO:0000256" key="1">
    <source>
        <dbReference type="SAM" id="Phobius"/>
    </source>
</evidence>
<gene>
    <name evidence="3" type="ORF">FKV23_05855</name>
</gene>
<sequence>MKRTNMPAQEFPLAPLRRIAWLTLILPAVAVVIGTLLLPQKQATPAPAWLVTPFFIALLMTGLLLALRRRRIAIEGRELVVAATLYTKRVSIDALDLGKARIVDLAEHTEYKPMLKTNGYALPGFSAGHFRLRNRAKAFCLLTRRERVLLLPRRDGKLILLSPERPQELLSQLRGLAAAIVPH</sequence>
<keyword evidence="1" id="KW-1133">Transmembrane helix</keyword>
<keyword evidence="1" id="KW-0812">Transmembrane</keyword>
<dbReference type="RefSeq" id="WP_141623010.1">
    <property type="nucleotide sequence ID" value="NZ_CP041242.1"/>
</dbReference>
<feature type="domain" description="Bacterial Pleckstrin homology" evidence="2">
    <location>
        <begin position="72"/>
        <end position="175"/>
    </location>
</feature>
<accession>A0A514BRN0</accession>
<protein>
    <recommendedName>
        <fullName evidence="2">Bacterial Pleckstrin homology domain-containing protein</fullName>
    </recommendedName>
</protein>
<evidence type="ECO:0000313" key="3">
    <source>
        <dbReference type="EMBL" id="QDH69669.1"/>
    </source>
</evidence>
<dbReference type="Pfam" id="PF10882">
    <property type="entry name" value="bPH_5"/>
    <property type="match status" value="1"/>
</dbReference>
<dbReference type="KEGG" id="lyj:FKV23_05855"/>
<keyword evidence="4" id="KW-1185">Reference proteome</keyword>
<feature type="transmembrane region" description="Helical" evidence="1">
    <location>
        <begin position="21"/>
        <end position="40"/>
    </location>
</feature>
<dbReference type="Proteomes" id="UP000317199">
    <property type="component" value="Chromosome"/>
</dbReference>
<feature type="transmembrane region" description="Helical" evidence="1">
    <location>
        <begin position="46"/>
        <end position="67"/>
    </location>
</feature>
<evidence type="ECO:0000313" key="4">
    <source>
        <dbReference type="Proteomes" id="UP000317199"/>
    </source>
</evidence>
<organism evidence="3 4">
    <name type="scientific">Marilutibacter alkalisoli</name>
    <dbReference type="NCBI Taxonomy" id="2591633"/>
    <lineage>
        <taxon>Bacteria</taxon>
        <taxon>Pseudomonadati</taxon>
        <taxon>Pseudomonadota</taxon>
        <taxon>Gammaproteobacteria</taxon>
        <taxon>Lysobacterales</taxon>
        <taxon>Lysobacteraceae</taxon>
        <taxon>Marilutibacter</taxon>
    </lineage>
</organism>
<dbReference type="AlphaFoldDB" id="A0A514BRN0"/>
<keyword evidence="1" id="KW-0472">Membrane</keyword>
<reference evidence="3 4" key="1">
    <citation type="submission" date="2019-06" db="EMBL/GenBank/DDBJ databases">
        <title>Lysobacter alkalisoli sp. nov. isolated from saline-alkali soil.</title>
        <authorList>
            <person name="Sun J.-Q."/>
            <person name="Xu L."/>
        </authorList>
    </citation>
    <scope>NUCLEOTIDE SEQUENCE [LARGE SCALE GENOMIC DNA]</scope>
    <source>
        <strain evidence="3 4">SJ-36</strain>
    </source>
</reference>
<dbReference type="EMBL" id="CP041242">
    <property type="protein sequence ID" value="QDH69669.1"/>
    <property type="molecule type" value="Genomic_DNA"/>
</dbReference>
<proteinExistence type="predicted"/>
<dbReference type="InterPro" id="IPR027783">
    <property type="entry name" value="Bacterial_PH-related"/>
</dbReference>
<dbReference type="OrthoDB" id="5767765at2"/>
<evidence type="ECO:0000259" key="2">
    <source>
        <dbReference type="Pfam" id="PF10882"/>
    </source>
</evidence>